<dbReference type="PANTHER" id="PTHR24373">
    <property type="entry name" value="SLIT RELATED LEUCINE-RICH REPEAT NEURONAL PROTEIN"/>
    <property type="match status" value="1"/>
</dbReference>
<dbReference type="Pfam" id="PF13855">
    <property type="entry name" value="LRR_8"/>
    <property type="match status" value="8"/>
</dbReference>
<feature type="compositionally biased region" description="Basic residues" evidence="4">
    <location>
        <begin position="1594"/>
        <end position="1607"/>
    </location>
</feature>
<feature type="transmembrane region" description="Helical" evidence="5">
    <location>
        <begin position="1487"/>
        <end position="1509"/>
    </location>
</feature>
<feature type="region of interest" description="Disordered" evidence="4">
    <location>
        <begin position="1391"/>
        <end position="1410"/>
    </location>
</feature>
<dbReference type="InterPro" id="IPR001611">
    <property type="entry name" value="Leu-rich_rpt"/>
</dbReference>
<dbReference type="SMART" id="SM00364">
    <property type="entry name" value="LRR_BAC"/>
    <property type="match status" value="11"/>
</dbReference>
<dbReference type="InterPro" id="IPR026906">
    <property type="entry name" value="LRR_5"/>
</dbReference>
<reference evidence="7 8" key="2">
    <citation type="journal article" date="2022" name="Mol. Biol. Evol.">
        <title>Comparative Genomics Reveals Insights into the Divergent Evolution of Astigmatic Mites and Household Pest Adaptations.</title>
        <authorList>
            <person name="Xiong Q."/>
            <person name="Wan A.T."/>
            <person name="Liu X."/>
            <person name="Fung C.S."/>
            <person name="Xiao X."/>
            <person name="Malainual N."/>
            <person name="Hou J."/>
            <person name="Wang L."/>
            <person name="Wang M."/>
            <person name="Yang K.Y."/>
            <person name="Cui Y."/>
            <person name="Leung E.L."/>
            <person name="Nong W."/>
            <person name="Shin S.K."/>
            <person name="Au S.W."/>
            <person name="Jeong K.Y."/>
            <person name="Chew F.T."/>
            <person name="Hui J.H."/>
            <person name="Leung T.F."/>
            <person name="Tungtrongchitr A."/>
            <person name="Zhong N."/>
            <person name="Liu Z."/>
            <person name="Tsui S.K."/>
        </authorList>
    </citation>
    <scope>NUCLEOTIDE SEQUENCE [LARGE SCALE GENOMIC DNA]</scope>
    <source>
        <strain evidence="7">Derp</strain>
    </source>
</reference>
<gene>
    <name evidence="7" type="ORF">DERP_003977</name>
</gene>
<feature type="region of interest" description="Disordered" evidence="4">
    <location>
        <begin position="1592"/>
        <end position="1612"/>
    </location>
</feature>
<feature type="region of interest" description="Disordered" evidence="4">
    <location>
        <begin position="1519"/>
        <end position="1559"/>
    </location>
</feature>
<keyword evidence="3" id="KW-0677">Repeat</keyword>
<evidence type="ECO:0000256" key="1">
    <source>
        <dbReference type="ARBA" id="ARBA00022614"/>
    </source>
</evidence>
<feature type="compositionally biased region" description="Low complexity" evidence="4">
    <location>
        <begin position="1392"/>
        <end position="1409"/>
    </location>
</feature>
<name>A0ABQ8J7V1_DERPT</name>
<sequence>MNYLHRHVSWLMKMMKLNIRINNDDDGDGYGDSDEKEKFNSNNYRRSIQFVDIFLMFMMFMIHFHRHRFRYCQRKRNTVSARSFYYNHHRFIIYLSYIFCLSTSISIMANDQILISRSSSSSMVTRSLPLVQRHSPSYDSNNYDDNSTIPICPLYINNDNDQNNMTTSNPCHCYGSIKMGIFIECTGANIRQINQTFDHLRQQQQSQSKAVHSLSIYRLNTSLSSLPDYLFHSFTSINELHISSTNLTRIGTIQTFNGLEESLHSLSFVDSQISIIPKSTLSKLSRLKSLDLQSNHIANLDSYAFYGLPLRTLNLQNNFLKNLQEFAFGGLENTLEELILNANQLEHFPLFALRRLRKLVTLKLQSNQINQIPDDGFTRFTVLETLDLQSNQIRHLNSRSFMTMPKLKILYCSNNLLTVVSDSSIFAQLHFLETLDLSVNRLRVVNLDGLESIRTVDLSYNHLHDLRLQGLIGLRELFASNNNILQLLNETFMNTTGLEVLYLQHNAIHTITYNTFYRLQQLRLLDLSYNQIRHLHQSLFKNTNQLQSLYLDNNLIDDNGIEPGIFQELVELRDLRLQHNRLKHIRKGVFYSLPNLRDLDLQMNEIEIIESLESLASLQHLNLQGNRLTIFNGQILSKFPSSLRYLQLSWNQLDSIQNETFRGQNELEVIWLNNNHIKHITENVFNDLIHVEKLFLNHNEINLIDDDSFVSMKSLKYLNLEHNRLGHLGRNMFKGLEMLQELRLSSSEIIGIEPNMMEYLRSLEILDISDNQIYTLRRSMFHLAKNIHELYLRNVMADEIEVDSFEQLQSLRILDLSQNSINARRMNGIRLPSTIQLLNISHNNLSNKKGIELSPEFIHQLNNSLEILDLSHTHFRLTINSVNFFQPLIKLNRLHLDSNELIRFDNVSFPQSMNQLSTLTLQDNHFETIPLLLAKFIPNIQTLSLANNQIKKIPTNAFENLRLLQWLNLSKNRISIIESLAFNDLDQLQYLDLSGNVLRSLSSNVFDNLPRLKHLSLANNWLQYIPNNLFKSSINHTSMIIVRMDELNLDSNPMIRLREDLIIQSSSSSNSVDDFALITILRAQHGNLTVLSTNDFLGFNHLEQLILHDNQIQTISPSTFRSLSRLIVLDLSVNKLDNLPQERLIGLINLESLNISHNSLTELPLFANDLGKHLHTLDISFNRISRIESFGHLSSSLKYLSLRHNMISWIANNAFQNMTSLTMIDLRQNFLTQISETIFESIEVRLQSIMLAGNPFHCDCRLLSIYQWLEEHSRLVKFDNDEEMMICDQPEKLKHDSIQSLQPIDFCPIPLITLLEVNKIESSAIRLRWEVQNETLVGGFTLEYYLTSERSLTSPAGLQLNSGARNAELRDLVSEKWYTVCVEANGKYLRPSSSGTSMAASSSSSSSIESLDHRTMMMPSQATIIENDKPKAHYMISDNNYPIIYDDLKNKKPILQDFVSGNRKCSQIRTLSPLDGRRLITLPASSIIIAIGLFFMLLLSVCILTIIIFRFRRKRKIKLNNGNNDNNKNDNDDDDDIINVDDNIDDDNDNHGQQQRSSTVVSFGTVTTNSIGSGNCLKQSTVTVTTPMMDPHHQHQHNHHLHHHHHNHHEDNENGINMTEISELVDPVIMNDYITYRHFALPYTQENVYS</sequence>
<dbReference type="PANTHER" id="PTHR24373:SF392">
    <property type="entry name" value="NEPHROCAN"/>
    <property type="match status" value="1"/>
</dbReference>
<dbReference type="InterPro" id="IPR050328">
    <property type="entry name" value="Dev_Immune_Receptor"/>
</dbReference>
<feature type="transmembrane region" description="Helical" evidence="5">
    <location>
        <begin position="47"/>
        <end position="65"/>
    </location>
</feature>
<feature type="domain" description="LRRCT" evidence="6">
    <location>
        <begin position="1254"/>
        <end position="1308"/>
    </location>
</feature>
<dbReference type="SMART" id="SM00082">
    <property type="entry name" value="LRRCT"/>
    <property type="match status" value="1"/>
</dbReference>
<reference evidence="7 8" key="1">
    <citation type="journal article" date="2018" name="J. Allergy Clin. Immunol.">
        <title>High-quality assembly of Dermatophagoides pteronyssinus genome and transcriptome reveals a wide range of novel allergens.</title>
        <authorList>
            <person name="Liu X.Y."/>
            <person name="Yang K.Y."/>
            <person name="Wang M.Q."/>
            <person name="Kwok J.S."/>
            <person name="Zeng X."/>
            <person name="Yang Z."/>
            <person name="Xiao X.J."/>
            <person name="Lau C.P."/>
            <person name="Li Y."/>
            <person name="Huang Z.M."/>
            <person name="Ba J.G."/>
            <person name="Yim A.K."/>
            <person name="Ouyang C.Y."/>
            <person name="Ngai S.M."/>
            <person name="Chan T.F."/>
            <person name="Leung E.L."/>
            <person name="Liu L."/>
            <person name="Liu Z.G."/>
            <person name="Tsui S.K."/>
        </authorList>
    </citation>
    <scope>NUCLEOTIDE SEQUENCE [LARGE SCALE GENOMIC DNA]</scope>
    <source>
        <strain evidence="7">Derp</strain>
    </source>
</reference>
<proteinExistence type="predicted"/>
<dbReference type="SMART" id="SM00369">
    <property type="entry name" value="LRR_TYP"/>
    <property type="match status" value="33"/>
</dbReference>
<dbReference type="SUPFAM" id="SSF52075">
    <property type="entry name" value="Outer arm dynein light chain 1"/>
    <property type="match status" value="1"/>
</dbReference>
<dbReference type="InterPro" id="IPR032675">
    <property type="entry name" value="LRR_dom_sf"/>
</dbReference>
<dbReference type="EMBL" id="NJHN03000062">
    <property type="protein sequence ID" value="KAH9418651.1"/>
    <property type="molecule type" value="Genomic_DNA"/>
</dbReference>
<dbReference type="PROSITE" id="PS51450">
    <property type="entry name" value="LRR"/>
    <property type="match status" value="13"/>
</dbReference>
<evidence type="ECO:0000256" key="5">
    <source>
        <dbReference type="SAM" id="Phobius"/>
    </source>
</evidence>
<dbReference type="InterPro" id="IPR000483">
    <property type="entry name" value="Cys-rich_flank_reg_C"/>
</dbReference>
<dbReference type="SUPFAM" id="SSF52058">
    <property type="entry name" value="L domain-like"/>
    <property type="match status" value="3"/>
</dbReference>
<evidence type="ECO:0000313" key="8">
    <source>
        <dbReference type="Proteomes" id="UP000887458"/>
    </source>
</evidence>
<protein>
    <recommendedName>
        <fullName evidence="6">LRRCT domain-containing protein</fullName>
    </recommendedName>
</protein>
<feature type="transmembrane region" description="Helical" evidence="5">
    <location>
        <begin position="91"/>
        <end position="109"/>
    </location>
</feature>
<evidence type="ECO:0000256" key="2">
    <source>
        <dbReference type="ARBA" id="ARBA00022729"/>
    </source>
</evidence>
<accession>A0ABQ8J7V1</accession>
<dbReference type="Gene3D" id="3.80.10.10">
    <property type="entry name" value="Ribonuclease Inhibitor"/>
    <property type="match status" value="9"/>
</dbReference>
<keyword evidence="1" id="KW-0433">Leucine-rich repeat</keyword>
<comment type="caution">
    <text evidence="7">The sequence shown here is derived from an EMBL/GenBank/DDBJ whole genome shotgun (WGS) entry which is preliminary data.</text>
</comment>
<evidence type="ECO:0000256" key="3">
    <source>
        <dbReference type="ARBA" id="ARBA00022737"/>
    </source>
</evidence>
<evidence type="ECO:0000259" key="6">
    <source>
        <dbReference type="SMART" id="SM00082"/>
    </source>
</evidence>
<evidence type="ECO:0000313" key="7">
    <source>
        <dbReference type="EMBL" id="KAH9418651.1"/>
    </source>
</evidence>
<keyword evidence="5" id="KW-0812">Transmembrane</keyword>
<keyword evidence="2" id="KW-0732">Signal</keyword>
<keyword evidence="5" id="KW-0472">Membrane</keyword>
<dbReference type="SMART" id="SM00365">
    <property type="entry name" value="LRR_SD22"/>
    <property type="match status" value="17"/>
</dbReference>
<organism evidence="7 8">
    <name type="scientific">Dermatophagoides pteronyssinus</name>
    <name type="common">European house dust mite</name>
    <dbReference type="NCBI Taxonomy" id="6956"/>
    <lineage>
        <taxon>Eukaryota</taxon>
        <taxon>Metazoa</taxon>
        <taxon>Ecdysozoa</taxon>
        <taxon>Arthropoda</taxon>
        <taxon>Chelicerata</taxon>
        <taxon>Arachnida</taxon>
        <taxon>Acari</taxon>
        <taxon>Acariformes</taxon>
        <taxon>Sarcoptiformes</taxon>
        <taxon>Astigmata</taxon>
        <taxon>Psoroptidia</taxon>
        <taxon>Analgoidea</taxon>
        <taxon>Pyroglyphidae</taxon>
        <taxon>Dermatophagoidinae</taxon>
        <taxon>Dermatophagoides</taxon>
    </lineage>
</organism>
<keyword evidence="5" id="KW-1133">Transmembrane helix</keyword>
<feature type="compositionally biased region" description="Acidic residues" evidence="4">
    <location>
        <begin position="1531"/>
        <end position="1548"/>
    </location>
</feature>
<keyword evidence="8" id="KW-1185">Reference proteome</keyword>
<dbReference type="Proteomes" id="UP000887458">
    <property type="component" value="Unassembled WGS sequence"/>
</dbReference>
<dbReference type="Pfam" id="PF13306">
    <property type="entry name" value="LRR_5"/>
    <property type="match status" value="1"/>
</dbReference>
<dbReference type="InterPro" id="IPR003591">
    <property type="entry name" value="Leu-rich_rpt_typical-subtyp"/>
</dbReference>
<evidence type="ECO:0000256" key="4">
    <source>
        <dbReference type="SAM" id="MobiDB-lite"/>
    </source>
</evidence>